<name>A0A6J5RNZ3_9CAUD</name>
<organism evidence="1">
    <name type="scientific">uncultured Caudovirales phage</name>
    <dbReference type="NCBI Taxonomy" id="2100421"/>
    <lineage>
        <taxon>Viruses</taxon>
        <taxon>Duplodnaviria</taxon>
        <taxon>Heunggongvirae</taxon>
        <taxon>Uroviricota</taxon>
        <taxon>Caudoviricetes</taxon>
        <taxon>Peduoviridae</taxon>
        <taxon>Maltschvirus</taxon>
        <taxon>Maltschvirus maltsch</taxon>
    </lineage>
</organism>
<protein>
    <submittedName>
        <fullName evidence="1">Uncharacterized protein</fullName>
    </submittedName>
</protein>
<accession>A0A6J5RNZ3</accession>
<dbReference type="EMBL" id="LR797273">
    <property type="protein sequence ID" value="CAB4198829.1"/>
    <property type="molecule type" value="Genomic_DNA"/>
</dbReference>
<sequence length="132" mass="15102">MTDTAIAEIGHNHPPRAKTRYPATTCPECSGRFRPEHHRQHFCTPEHKRAYSQRLLGEGQRIVGLAKAWRMSRNGHAPELKAAGREAFSMMCRELDALNARDKEAGRMSALRVFYRRVKNGLMDFQGAVNRR</sequence>
<reference evidence="1" key="1">
    <citation type="submission" date="2020-05" db="EMBL/GenBank/DDBJ databases">
        <authorList>
            <person name="Chiriac C."/>
            <person name="Salcher M."/>
            <person name="Ghai R."/>
            <person name="Kavagutti S V."/>
        </authorList>
    </citation>
    <scope>NUCLEOTIDE SEQUENCE</scope>
</reference>
<gene>
    <name evidence="1" type="ORF">UFOVP1324_56</name>
</gene>
<proteinExistence type="predicted"/>
<evidence type="ECO:0000313" key="1">
    <source>
        <dbReference type="EMBL" id="CAB4198829.1"/>
    </source>
</evidence>